<dbReference type="AlphaFoldDB" id="A0A7S2AQY0"/>
<proteinExistence type="predicted"/>
<feature type="compositionally biased region" description="Polar residues" evidence="1">
    <location>
        <begin position="15"/>
        <end position="33"/>
    </location>
</feature>
<dbReference type="EMBL" id="HBGS01003988">
    <property type="protein sequence ID" value="CAD9373935.1"/>
    <property type="molecule type" value="Transcribed_RNA"/>
</dbReference>
<reference evidence="2" key="1">
    <citation type="submission" date="2021-01" db="EMBL/GenBank/DDBJ databases">
        <authorList>
            <person name="Corre E."/>
            <person name="Pelletier E."/>
            <person name="Niang G."/>
            <person name="Scheremetjew M."/>
            <person name="Finn R."/>
            <person name="Kale V."/>
            <person name="Holt S."/>
            <person name="Cochrane G."/>
            <person name="Meng A."/>
            <person name="Brown T."/>
            <person name="Cohen L."/>
        </authorList>
    </citation>
    <scope>NUCLEOTIDE SEQUENCE</scope>
    <source>
        <strain evidence="2">CCMP1381</strain>
    </source>
</reference>
<accession>A0A7S2AQY0</accession>
<name>A0A7S2AQY0_9STRA</name>
<gene>
    <name evidence="2" type="ORF">DSPE1174_LOCUS2051</name>
</gene>
<evidence type="ECO:0000313" key="2">
    <source>
        <dbReference type="EMBL" id="CAD9373935.1"/>
    </source>
</evidence>
<protein>
    <submittedName>
        <fullName evidence="2">Uncharacterized protein</fullName>
    </submittedName>
</protein>
<sequence>MSLSPALLVMFSATAETPSSSNSTPIFDPSSSAYFPEKLPDRSPTPTSESFPRPTFALSFELVWLTSAIPRARVITSTKVFMFMMVWEFVRSWSVEGC</sequence>
<evidence type="ECO:0000256" key="1">
    <source>
        <dbReference type="SAM" id="MobiDB-lite"/>
    </source>
</evidence>
<organism evidence="2">
    <name type="scientific">Octactis speculum</name>
    <dbReference type="NCBI Taxonomy" id="3111310"/>
    <lineage>
        <taxon>Eukaryota</taxon>
        <taxon>Sar</taxon>
        <taxon>Stramenopiles</taxon>
        <taxon>Ochrophyta</taxon>
        <taxon>Dictyochophyceae</taxon>
        <taxon>Dictyochales</taxon>
        <taxon>Dictyochaceae</taxon>
        <taxon>Octactis</taxon>
    </lineage>
</organism>
<feature type="region of interest" description="Disordered" evidence="1">
    <location>
        <begin position="15"/>
        <end position="51"/>
    </location>
</feature>